<evidence type="ECO:0000313" key="2">
    <source>
        <dbReference type="Proteomes" id="UP000014155"/>
    </source>
</evidence>
<keyword evidence="2" id="KW-1185">Reference proteome</keyword>
<dbReference type="Proteomes" id="UP000014155">
    <property type="component" value="Unassembled WGS sequence"/>
</dbReference>
<dbReference type="EMBL" id="AORV01000069">
    <property type="protein sequence ID" value="EMS69259.1"/>
    <property type="molecule type" value="Genomic_DNA"/>
</dbReference>
<proteinExistence type="predicted"/>
<organism evidence="1 2">
    <name type="scientific">Ruminiclostridium cellobioparum subsp. termitidis CT1112</name>
    <dbReference type="NCBI Taxonomy" id="1195236"/>
    <lineage>
        <taxon>Bacteria</taxon>
        <taxon>Bacillati</taxon>
        <taxon>Bacillota</taxon>
        <taxon>Clostridia</taxon>
        <taxon>Eubacteriales</taxon>
        <taxon>Oscillospiraceae</taxon>
        <taxon>Ruminiclostridium</taxon>
    </lineage>
</organism>
<protein>
    <submittedName>
        <fullName evidence="1">Uncharacterized protein</fullName>
    </submittedName>
</protein>
<accession>S0FJG0</accession>
<evidence type="ECO:0000313" key="1">
    <source>
        <dbReference type="EMBL" id="EMS69259.1"/>
    </source>
</evidence>
<sequence length="84" mass="9771">MQPNSVLVHTVKKHRQPKANVLFGKKTQRNLMVIEETPVIHLKERKKPLRKKGDREKLTANLTRETIECILNLEEALCISVKMK</sequence>
<gene>
    <name evidence="1" type="ORF">CTER_5092</name>
</gene>
<dbReference type="PATRIC" id="fig|1195236.3.peg.5286"/>
<dbReference type="RefSeq" id="WP_004630688.1">
    <property type="nucleotide sequence ID" value="NZ_AORV01000069.1"/>
</dbReference>
<reference evidence="1 2" key="1">
    <citation type="journal article" date="2013" name="Genome Announc.">
        <title>Draft Genome Sequence of the Cellulolytic, Mesophilic, Anaerobic Bacterium Clostridium termitidis Strain CT1112 (DSM 5398).</title>
        <authorList>
            <person name="Lal S."/>
            <person name="Ramachandran U."/>
            <person name="Zhang X."/>
            <person name="Munir R."/>
            <person name="Sparling R."/>
            <person name="Levin D.B."/>
        </authorList>
    </citation>
    <scope>NUCLEOTIDE SEQUENCE [LARGE SCALE GENOMIC DNA]</scope>
    <source>
        <strain evidence="1 2">CT1112</strain>
    </source>
</reference>
<comment type="caution">
    <text evidence="1">The sequence shown here is derived from an EMBL/GenBank/DDBJ whole genome shotgun (WGS) entry which is preliminary data.</text>
</comment>
<name>S0FJG0_RUMCE</name>
<dbReference type="AlphaFoldDB" id="S0FJG0"/>